<dbReference type="InterPro" id="IPR054170">
    <property type="entry name" value="RlmL_1st"/>
</dbReference>
<gene>
    <name evidence="9" type="primary">rlmKL</name>
    <name evidence="6" type="synonym">rlmL</name>
    <name evidence="9" type="ORF">WNY77_08755</name>
</gene>
<protein>
    <recommendedName>
        <fullName evidence="6">Ribosomal RNA large subunit methyltransferase K/L</fullName>
    </recommendedName>
    <domain>
        <recommendedName>
            <fullName evidence="6">23S rRNA m2G2445 methyltransferase</fullName>
            <ecNumber evidence="6">2.1.1.173</ecNumber>
        </recommendedName>
        <alternativeName>
            <fullName evidence="6">rRNA (guanine-N(2)-)-methyltransferase RlmL</fullName>
        </alternativeName>
    </domain>
    <domain>
        <recommendedName>
            <fullName evidence="6">23S rRNA m7G2069 methyltransferase</fullName>
            <ecNumber evidence="6">2.1.1.264</ecNumber>
        </recommendedName>
        <alternativeName>
            <fullName evidence="6">rRNA (guanine-N(7)-)-methyltransferase RlmK</fullName>
        </alternativeName>
    </domain>
</protein>
<accession>A0ABU9SUC9</accession>
<dbReference type="Proteomes" id="UP001461163">
    <property type="component" value="Unassembled WGS sequence"/>
</dbReference>
<dbReference type="PIRSF" id="PIRSF037618">
    <property type="entry name" value="RNA_Mtase_bacteria_prd"/>
    <property type="match status" value="1"/>
</dbReference>
<keyword evidence="10" id="KW-1185">Reference proteome</keyword>
<keyword evidence="4 6" id="KW-0808">Transferase</keyword>
<comment type="catalytic activity">
    <reaction evidence="6">
        <text>guanosine(2445) in 23S rRNA + S-adenosyl-L-methionine = N(2)-methylguanosine(2445) in 23S rRNA + S-adenosyl-L-homocysteine + H(+)</text>
        <dbReference type="Rhea" id="RHEA:42740"/>
        <dbReference type="Rhea" id="RHEA-COMP:10215"/>
        <dbReference type="Rhea" id="RHEA-COMP:10216"/>
        <dbReference type="ChEBI" id="CHEBI:15378"/>
        <dbReference type="ChEBI" id="CHEBI:57856"/>
        <dbReference type="ChEBI" id="CHEBI:59789"/>
        <dbReference type="ChEBI" id="CHEBI:74269"/>
        <dbReference type="ChEBI" id="CHEBI:74481"/>
        <dbReference type="EC" id="2.1.1.173"/>
    </reaction>
</comment>
<comment type="caution">
    <text evidence="9">The sequence shown here is derived from an EMBL/GenBank/DDBJ whole genome shotgun (WGS) entry which is preliminary data.</text>
</comment>
<keyword evidence="3 6" id="KW-0489">Methyltransferase</keyword>
<dbReference type="Pfam" id="PF22020">
    <property type="entry name" value="RlmL_1st"/>
    <property type="match status" value="1"/>
</dbReference>
<dbReference type="NCBIfam" id="NF008748">
    <property type="entry name" value="PRK11783.1"/>
    <property type="match status" value="1"/>
</dbReference>
<proteinExistence type="inferred from homology"/>
<dbReference type="InterPro" id="IPR029063">
    <property type="entry name" value="SAM-dependent_MTases_sf"/>
</dbReference>
<keyword evidence="5 6" id="KW-0949">S-adenosyl-L-methionine</keyword>
<dbReference type="PROSITE" id="PS51165">
    <property type="entry name" value="THUMP"/>
    <property type="match status" value="1"/>
</dbReference>
<sequence>MFEFLVTTSKGLDELLAQEITKLCPQLSVKTKPGQVLFTGEIEQAYKICLWSRLANRVMLKLADGHVDSAEDVYQITSSVNWTSHFSVNSTFVVDFVGASHCINNSQFGALKIKDAVVDQFNELFESRPSVSKIEPDIRIQGRMWSDKLTVYLDLSGSSLHQRHYRTKTGLAPVKEHIACAMLVRSGWANDQQAPLVDPMCGAGTIAIEAALMAANIAPALKRERWGFTRWLQHDATLWQSLLDDAKAQIITPNCVINASDIDHGVVSIAKENADAAGVFSGINFNTIDACKVIPPKGHTTGYIVSNPPYGERLSEITALLPLFQAWGASLKEHFKGWNLSLLTSNRDLLRSMKMFAHKEYKLMNGKLECQLVNFALDEKNCITRETSLNNNDFANRLSKNIKRLSKWLKSEDTNCYRIYDADLPEYNVAIDRYGDWLVVQEYAAPKNVPEAKAKRRLHEVIVALPQVVDVPAEQIVMKVRAQQKGKSQYEKVSQKQKMLEVFENGAKFKLNLTDYLDTGLFLDHRVTRQLVQRRVKDKDVLNLFAYTGSVSVHAALGKAKSVTTVDMSNTYVDWAKENFALNKLKGPYEFIQADCLTWLERHNNQYDFIFIDPPSFSNSKRMDTTWDVQRDHVALLRNAVKCLRLGGEIMFSNNLRQFKLDEEGVSKLGLTIQDITQKTLPEDFKRNPKIHGCWVLTLNA</sequence>
<evidence type="ECO:0000256" key="3">
    <source>
        <dbReference type="ARBA" id="ARBA00022603"/>
    </source>
</evidence>
<name>A0ABU9SUC9_9ALTE</name>
<comment type="subcellular location">
    <subcellularLocation>
        <location evidence="6">Cytoplasm</location>
    </subcellularLocation>
</comment>
<evidence type="ECO:0000256" key="7">
    <source>
        <dbReference type="PROSITE-ProRule" id="PRU00529"/>
    </source>
</evidence>
<organism evidence="9 10">
    <name type="scientific">Paraglaciecola mesophila</name>
    <dbReference type="NCBI Taxonomy" id="197222"/>
    <lineage>
        <taxon>Bacteria</taxon>
        <taxon>Pseudomonadati</taxon>
        <taxon>Pseudomonadota</taxon>
        <taxon>Gammaproteobacteria</taxon>
        <taxon>Alteromonadales</taxon>
        <taxon>Alteromonadaceae</taxon>
        <taxon>Paraglaciecola</taxon>
    </lineage>
</organism>
<dbReference type="PROSITE" id="PS00092">
    <property type="entry name" value="N6_MTASE"/>
    <property type="match status" value="1"/>
</dbReference>
<dbReference type="Gene3D" id="3.40.50.150">
    <property type="entry name" value="Vaccinia Virus protein VP39"/>
    <property type="match status" value="2"/>
</dbReference>
<dbReference type="InterPro" id="IPR000241">
    <property type="entry name" value="RlmKL-like_Mtase"/>
</dbReference>
<dbReference type="PANTHER" id="PTHR47313:SF1">
    <property type="entry name" value="RIBOSOMAL RNA LARGE SUBUNIT METHYLTRANSFERASE K_L"/>
    <property type="match status" value="1"/>
</dbReference>
<dbReference type="HAMAP" id="MF_01858">
    <property type="entry name" value="23SrRNA_methyltr_KL"/>
    <property type="match status" value="1"/>
</dbReference>
<evidence type="ECO:0000256" key="5">
    <source>
        <dbReference type="ARBA" id="ARBA00022691"/>
    </source>
</evidence>
<dbReference type="SMART" id="SM00981">
    <property type="entry name" value="THUMP"/>
    <property type="match status" value="1"/>
</dbReference>
<dbReference type="Pfam" id="PF10672">
    <property type="entry name" value="Methyltrans_SAM"/>
    <property type="match status" value="1"/>
</dbReference>
<evidence type="ECO:0000256" key="2">
    <source>
        <dbReference type="ARBA" id="ARBA00022552"/>
    </source>
</evidence>
<dbReference type="Pfam" id="PF01170">
    <property type="entry name" value="UPF0020"/>
    <property type="match status" value="1"/>
</dbReference>
<evidence type="ECO:0000256" key="1">
    <source>
        <dbReference type="ARBA" id="ARBA00022490"/>
    </source>
</evidence>
<evidence type="ECO:0000313" key="10">
    <source>
        <dbReference type="Proteomes" id="UP001461163"/>
    </source>
</evidence>
<dbReference type="Gene3D" id="3.30.2130.30">
    <property type="match status" value="1"/>
</dbReference>
<keyword evidence="2 6" id="KW-0698">rRNA processing</keyword>
<dbReference type="InterPro" id="IPR019614">
    <property type="entry name" value="SAM-dep_methyl-trfase"/>
</dbReference>
<dbReference type="Gene3D" id="3.30.750.80">
    <property type="entry name" value="RNA methyltransferase domain (HRMD) like"/>
    <property type="match status" value="1"/>
</dbReference>
<dbReference type="EC" id="2.1.1.173" evidence="6"/>
<dbReference type="SUPFAM" id="SSF53335">
    <property type="entry name" value="S-adenosyl-L-methionine-dependent methyltransferases"/>
    <property type="match status" value="2"/>
</dbReference>
<comment type="similarity">
    <text evidence="6">Belongs to the methyltransferase superfamily. RlmKL family.</text>
</comment>
<evidence type="ECO:0000256" key="4">
    <source>
        <dbReference type="ARBA" id="ARBA00022679"/>
    </source>
</evidence>
<dbReference type="InterPro" id="IPR004114">
    <property type="entry name" value="THUMP_dom"/>
</dbReference>
<comment type="catalytic activity">
    <reaction evidence="6">
        <text>guanosine(2069) in 23S rRNA + S-adenosyl-L-methionine = N(2)-methylguanosine(2069) in 23S rRNA + S-adenosyl-L-homocysteine + H(+)</text>
        <dbReference type="Rhea" id="RHEA:43772"/>
        <dbReference type="Rhea" id="RHEA-COMP:10688"/>
        <dbReference type="Rhea" id="RHEA-COMP:10689"/>
        <dbReference type="ChEBI" id="CHEBI:15378"/>
        <dbReference type="ChEBI" id="CHEBI:57856"/>
        <dbReference type="ChEBI" id="CHEBI:59789"/>
        <dbReference type="ChEBI" id="CHEBI:74269"/>
        <dbReference type="ChEBI" id="CHEBI:74481"/>
        <dbReference type="EC" id="2.1.1.264"/>
    </reaction>
</comment>
<evidence type="ECO:0000256" key="6">
    <source>
        <dbReference type="HAMAP-Rule" id="MF_01858"/>
    </source>
</evidence>
<evidence type="ECO:0000259" key="8">
    <source>
        <dbReference type="PROSITE" id="PS51165"/>
    </source>
</evidence>
<keyword evidence="1 6" id="KW-0963">Cytoplasm</keyword>
<dbReference type="EC" id="2.1.1.264" evidence="6"/>
<dbReference type="InterPro" id="IPR002052">
    <property type="entry name" value="DNA_methylase_N6_adenine_CS"/>
</dbReference>
<dbReference type="RefSeq" id="WP_033187348.1">
    <property type="nucleotide sequence ID" value="NZ_JBBMQS010000004.1"/>
</dbReference>
<dbReference type="GO" id="GO:0052915">
    <property type="term" value="F:23S rRNA (guanine(2445)-N(2))-methyltransferase activity"/>
    <property type="evidence" value="ECO:0007669"/>
    <property type="project" value="UniProtKB-EC"/>
</dbReference>
<keyword evidence="7" id="KW-0694">RNA-binding</keyword>
<reference evidence="9 10" key="1">
    <citation type="submission" date="2024-03" db="EMBL/GenBank/DDBJ databases">
        <title>Community enrichment and isolation of bacterial strains for fucoidan degradation.</title>
        <authorList>
            <person name="Sichert A."/>
        </authorList>
    </citation>
    <scope>NUCLEOTIDE SEQUENCE [LARGE SCALE GENOMIC DNA]</scope>
    <source>
        <strain evidence="9 10">AS12</strain>
    </source>
</reference>
<dbReference type="PANTHER" id="PTHR47313">
    <property type="entry name" value="RIBOSOMAL RNA LARGE SUBUNIT METHYLTRANSFERASE K/L"/>
    <property type="match status" value="1"/>
</dbReference>
<dbReference type="InterPro" id="IPR017244">
    <property type="entry name" value="23SrRNA_methyltr_KL"/>
</dbReference>
<dbReference type="Pfam" id="PF02926">
    <property type="entry name" value="THUMP"/>
    <property type="match status" value="1"/>
</dbReference>
<dbReference type="EMBL" id="JBBMQS010000004">
    <property type="protein sequence ID" value="MEM5497479.1"/>
    <property type="molecule type" value="Genomic_DNA"/>
</dbReference>
<dbReference type="CDD" id="cd11715">
    <property type="entry name" value="THUMP_AdoMetMT"/>
    <property type="match status" value="1"/>
</dbReference>
<comment type="function">
    <text evidence="6">Specifically methylates the guanine in position 2445 (m2G2445) and the guanine in position 2069 (m7G2069) of 23S rRNA.</text>
</comment>
<evidence type="ECO:0000313" key="9">
    <source>
        <dbReference type="EMBL" id="MEM5497479.1"/>
    </source>
</evidence>
<dbReference type="CDD" id="cd02440">
    <property type="entry name" value="AdoMet_MTases"/>
    <property type="match status" value="1"/>
</dbReference>
<feature type="domain" description="THUMP" evidence="8">
    <location>
        <begin position="44"/>
        <end position="155"/>
    </location>
</feature>